<dbReference type="AlphaFoldDB" id="E1QDN7"/>
<dbReference type="Gene3D" id="1.10.10.1320">
    <property type="entry name" value="Anti-sigma factor, zinc-finger domain"/>
    <property type="match status" value="1"/>
</dbReference>
<evidence type="ECO:0000313" key="2">
    <source>
        <dbReference type="EMBL" id="ADK83556.1"/>
    </source>
</evidence>
<accession>E1QDN7</accession>
<reference evidence="2 3" key="1">
    <citation type="journal article" date="2010" name="Stand. Genomic Sci.">
        <title>Complete genome sequence of Desulfarculus baarsii type strain (2st14).</title>
        <authorList>
            <person name="Sun H."/>
            <person name="Spring S."/>
            <person name="Lapidus A."/>
            <person name="Davenport K."/>
            <person name="Del Rio T.G."/>
            <person name="Tice H."/>
            <person name="Nolan M."/>
            <person name="Copeland A."/>
            <person name="Cheng J.F."/>
            <person name="Lucas S."/>
            <person name="Tapia R."/>
            <person name="Goodwin L."/>
            <person name="Pitluck S."/>
            <person name="Ivanova N."/>
            <person name="Pagani I."/>
            <person name="Mavromatis K."/>
            <person name="Ovchinnikova G."/>
            <person name="Pati A."/>
            <person name="Chen A."/>
            <person name="Palaniappan K."/>
            <person name="Hauser L."/>
            <person name="Chang Y.J."/>
            <person name="Jeffries C.D."/>
            <person name="Detter J.C."/>
            <person name="Han C."/>
            <person name="Rohde M."/>
            <person name="Brambilla E."/>
            <person name="Goker M."/>
            <person name="Woyke T."/>
            <person name="Bristow J."/>
            <person name="Eisen J.A."/>
            <person name="Markowitz V."/>
            <person name="Hugenholtz P."/>
            <person name="Kyrpides N.C."/>
            <person name="Klenk H.P."/>
            <person name="Land M."/>
        </authorList>
    </citation>
    <scope>NUCLEOTIDE SEQUENCE [LARGE SCALE GENOMIC DNA]</scope>
    <source>
        <strain evidence="3">ATCC 33931 / DSM 2075 / LMG 7858 / VKM B-1802 / 2st14</strain>
    </source>
</reference>
<protein>
    <submittedName>
        <fullName evidence="2">Transmembrane anti-sigma factor</fullName>
    </submittedName>
</protein>
<feature type="domain" description="Putative zinc-finger" evidence="1">
    <location>
        <begin position="3"/>
        <end position="37"/>
    </location>
</feature>
<dbReference type="RefSeq" id="WP_013257012.1">
    <property type="nucleotide sequence ID" value="NC_014365.1"/>
</dbReference>
<dbReference type="Proteomes" id="UP000009047">
    <property type="component" value="Chromosome"/>
</dbReference>
<dbReference type="EMBL" id="CP002085">
    <property type="protein sequence ID" value="ADK83556.1"/>
    <property type="molecule type" value="Genomic_DNA"/>
</dbReference>
<evidence type="ECO:0000259" key="1">
    <source>
        <dbReference type="Pfam" id="PF13490"/>
    </source>
</evidence>
<dbReference type="eggNOG" id="COG5662">
    <property type="taxonomic scope" value="Bacteria"/>
</dbReference>
<dbReference type="Pfam" id="PF13490">
    <property type="entry name" value="zf-HC2"/>
    <property type="match status" value="1"/>
</dbReference>
<dbReference type="InterPro" id="IPR027383">
    <property type="entry name" value="Znf_put"/>
</dbReference>
<keyword evidence="2" id="KW-0812">Transmembrane</keyword>
<dbReference type="InterPro" id="IPR041916">
    <property type="entry name" value="Anti_sigma_zinc_sf"/>
</dbReference>
<organism evidence="2 3">
    <name type="scientific">Desulfarculus baarsii (strain ATCC 33931 / DSM 2075 / LMG 7858 / VKM B-1802 / 2st14)</name>
    <dbReference type="NCBI Taxonomy" id="644282"/>
    <lineage>
        <taxon>Bacteria</taxon>
        <taxon>Pseudomonadati</taxon>
        <taxon>Thermodesulfobacteriota</taxon>
        <taxon>Desulfarculia</taxon>
        <taxon>Desulfarculales</taxon>
        <taxon>Desulfarculaceae</taxon>
        <taxon>Desulfarculus</taxon>
    </lineage>
</organism>
<dbReference type="KEGG" id="dbr:Deba_0177"/>
<sequence>MNCRRAAKLLSPFIDHELSDQRATALESHLAQCPACRARLAALRAGDRLLRQAQAPAGAPWTAADILARRAARPWPSGPWRALAALLRPLAPRPKTAILDELADLPPQLMAGAYLRLLGQG</sequence>
<proteinExistence type="predicted"/>
<dbReference type="STRING" id="644282.Deba_0177"/>
<gene>
    <name evidence="2" type="ordered locus">Deba_0177</name>
</gene>
<keyword evidence="3" id="KW-1185">Reference proteome</keyword>
<evidence type="ECO:0000313" key="3">
    <source>
        <dbReference type="Proteomes" id="UP000009047"/>
    </source>
</evidence>
<name>E1QDN7_DESB2</name>
<keyword evidence="2" id="KW-0472">Membrane</keyword>
<dbReference type="HOGENOM" id="CLU_2034268_0_0_7"/>